<dbReference type="InterPro" id="IPR058163">
    <property type="entry name" value="LysR-type_TF_proteobact-type"/>
</dbReference>
<evidence type="ECO:0000259" key="5">
    <source>
        <dbReference type="PROSITE" id="PS50931"/>
    </source>
</evidence>
<dbReference type="Proteomes" id="UP000693972">
    <property type="component" value="Unassembled WGS sequence"/>
</dbReference>
<evidence type="ECO:0000313" key="6">
    <source>
        <dbReference type="EMBL" id="MBY4894200.1"/>
    </source>
</evidence>
<dbReference type="EMBL" id="CP078073">
    <property type="protein sequence ID" value="QXL86879.1"/>
    <property type="molecule type" value="Genomic_DNA"/>
</dbReference>
<dbReference type="AlphaFoldDB" id="A0A975TSK0"/>
<feature type="domain" description="HTH lysR-type" evidence="5">
    <location>
        <begin position="1"/>
        <end position="60"/>
    </location>
</feature>
<dbReference type="InterPro" id="IPR036388">
    <property type="entry name" value="WH-like_DNA-bd_sf"/>
</dbReference>
<dbReference type="Gene3D" id="3.40.190.290">
    <property type="match status" value="1"/>
</dbReference>
<accession>A0A975TSK0</accession>
<name>A0A975TSK0_9RHOB</name>
<evidence type="ECO:0000256" key="2">
    <source>
        <dbReference type="ARBA" id="ARBA00023015"/>
    </source>
</evidence>
<proteinExistence type="inferred from homology"/>
<dbReference type="Gene3D" id="1.10.10.10">
    <property type="entry name" value="Winged helix-like DNA-binding domain superfamily/Winged helix DNA-binding domain"/>
    <property type="match status" value="1"/>
</dbReference>
<dbReference type="GO" id="GO:0006351">
    <property type="term" value="P:DNA-templated transcription"/>
    <property type="evidence" value="ECO:0007669"/>
    <property type="project" value="TreeGrafter"/>
</dbReference>
<keyword evidence="2" id="KW-0805">Transcription regulation</keyword>
<evidence type="ECO:0000256" key="3">
    <source>
        <dbReference type="ARBA" id="ARBA00023125"/>
    </source>
</evidence>
<dbReference type="Pfam" id="PF03466">
    <property type="entry name" value="LysR_substrate"/>
    <property type="match status" value="1"/>
</dbReference>
<dbReference type="PRINTS" id="PR00039">
    <property type="entry name" value="HTHLYSR"/>
</dbReference>
<dbReference type="PANTHER" id="PTHR30537:SF3">
    <property type="entry name" value="TRANSCRIPTIONAL REGULATORY PROTEIN"/>
    <property type="match status" value="1"/>
</dbReference>
<sequence length="293" mass="32014">MDLDWTLLRAVLAVAETGSLSGAATELSLTQPTLGRQIKAAEQALGQPLFTRHARGLTPTPFCDSLLPAARRMRDAAQAVSVLAAGQSPDTSGRVRLTASVFVTSHVLPDILATIREDHPNIALDVVASDATENLLFHEADIALRMYRPTQLDMITKHLGDLSLGLYASERYIARHGLLRDMDDLHAHQMVGYDRSDLILRGMRAMGMEVTRDWFTVCTDDQVAYWKFVAAGCGIGIGQTVVAERTPGVRRILSDLTIPPLPVWLTAHPSLRHQPRVAAVWTALDQAISPLLS</sequence>
<keyword evidence="4" id="KW-0804">Transcription</keyword>
<dbReference type="InterPro" id="IPR036390">
    <property type="entry name" value="WH_DNA-bd_sf"/>
</dbReference>
<dbReference type="RefSeq" id="WP_257893800.1">
    <property type="nucleotide sequence ID" value="NZ_JAIMBW010000001.1"/>
</dbReference>
<reference evidence="7 8" key="1">
    <citation type="submission" date="2021-07" db="EMBL/GenBank/DDBJ databases">
        <title>Karlodiniumbacter phycospheric gen. nov., sp. nov., a phycosphere bacterium isolated from karlodinium veneficum.</title>
        <authorList>
            <person name="Peng Y."/>
            <person name="Jiang L."/>
            <person name="Lee J."/>
        </authorList>
    </citation>
    <scope>NUCLEOTIDE SEQUENCE</scope>
    <source>
        <strain evidence="7 8">N5</strain>
    </source>
</reference>
<dbReference type="InterPro" id="IPR005119">
    <property type="entry name" value="LysR_subst-bd"/>
</dbReference>
<dbReference type="SUPFAM" id="SSF53850">
    <property type="entry name" value="Periplasmic binding protein-like II"/>
    <property type="match status" value="1"/>
</dbReference>
<protein>
    <submittedName>
        <fullName evidence="7">LysR family transcriptional regulator</fullName>
    </submittedName>
</protein>
<dbReference type="Pfam" id="PF00126">
    <property type="entry name" value="HTH_1"/>
    <property type="match status" value="1"/>
</dbReference>
<dbReference type="InterPro" id="IPR000847">
    <property type="entry name" value="LysR_HTH_N"/>
</dbReference>
<dbReference type="PROSITE" id="PS50931">
    <property type="entry name" value="HTH_LYSR"/>
    <property type="match status" value="1"/>
</dbReference>
<evidence type="ECO:0000256" key="4">
    <source>
        <dbReference type="ARBA" id="ARBA00023163"/>
    </source>
</evidence>
<evidence type="ECO:0000313" key="7">
    <source>
        <dbReference type="EMBL" id="QXL86879.1"/>
    </source>
</evidence>
<dbReference type="SUPFAM" id="SSF46785">
    <property type="entry name" value="Winged helix' DNA-binding domain"/>
    <property type="match status" value="1"/>
</dbReference>
<keyword evidence="8" id="KW-1185">Reference proteome</keyword>
<dbReference type="EMBL" id="JAIMBW010000001">
    <property type="protein sequence ID" value="MBY4894200.1"/>
    <property type="molecule type" value="Genomic_DNA"/>
</dbReference>
<evidence type="ECO:0000313" key="8">
    <source>
        <dbReference type="Proteomes" id="UP000693972"/>
    </source>
</evidence>
<dbReference type="PANTHER" id="PTHR30537">
    <property type="entry name" value="HTH-TYPE TRANSCRIPTIONAL REGULATOR"/>
    <property type="match status" value="1"/>
</dbReference>
<keyword evidence="3" id="KW-0238">DNA-binding</keyword>
<gene>
    <name evidence="6" type="ORF">KUL25_15690</name>
    <name evidence="7" type="ORF">KUL25_15695</name>
</gene>
<dbReference type="GO" id="GO:0003700">
    <property type="term" value="F:DNA-binding transcription factor activity"/>
    <property type="evidence" value="ECO:0007669"/>
    <property type="project" value="InterPro"/>
</dbReference>
<comment type="similarity">
    <text evidence="1">Belongs to the LysR transcriptional regulatory family.</text>
</comment>
<evidence type="ECO:0000256" key="1">
    <source>
        <dbReference type="ARBA" id="ARBA00009437"/>
    </source>
</evidence>
<organism evidence="7">
    <name type="scientific">Gymnodinialimonas phycosphaerae</name>
    <dbReference type="NCBI Taxonomy" id="2841589"/>
    <lineage>
        <taxon>Bacteria</taxon>
        <taxon>Pseudomonadati</taxon>
        <taxon>Pseudomonadota</taxon>
        <taxon>Alphaproteobacteria</taxon>
        <taxon>Rhodobacterales</taxon>
        <taxon>Paracoccaceae</taxon>
        <taxon>Gymnodinialimonas</taxon>
    </lineage>
</organism>
<dbReference type="GO" id="GO:0043565">
    <property type="term" value="F:sequence-specific DNA binding"/>
    <property type="evidence" value="ECO:0007669"/>
    <property type="project" value="TreeGrafter"/>
</dbReference>